<evidence type="ECO:0000313" key="1">
    <source>
        <dbReference type="EMBL" id="SDI46559.1"/>
    </source>
</evidence>
<dbReference type="EMBL" id="FNCP01000041">
    <property type="protein sequence ID" value="SDI46559.1"/>
    <property type="molecule type" value="Genomic_DNA"/>
</dbReference>
<accession>A0A1G8KT70</accession>
<keyword evidence="2" id="KW-1185">Reference proteome</keyword>
<dbReference type="AlphaFoldDB" id="A0A1G8KT70"/>
<reference evidence="2" key="1">
    <citation type="submission" date="2016-10" db="EMBL/GenBank/DDBJ databases">
        <authorList>
            <person name="Varghese N."/>
            <person name="Submissions S."/>
        </authorList>
    </citation>
    <scope>NUCLEOTIDE SEQUENCE [LARGE SCALE GENOMIC DNA]</scope>
    <source>
        <strain evidence="2">DSM 8344</strain>
    </source>
</reference>
<evidence type="ECO:0000313" key="2">
    <source>
        <dbReference type="Proteomes" id="UP000198656"/>
    </source>
</evidence>
<protein>
    <submittedName>
        <fullName evidence="1">Uncharacterized protein</fullName>
    </submittedName>
</protein>
<dbReference type="Proteomes" id="UP000198656">
    <property type="component" value="Unassembled WGS sequence"/>
</dbReference>
<sequence>VVLFQDESDQFVAKFRSVFLSENRSVYFTIHNWLLGGNIFAMIARFPHFFNLL</sequence>
<organism evidence="1 2">
    <name type="scientific">Desulfosporosinus hippei DSM 8344</name>
    <dbReference type="NCBI Taxonomy" id="1121419"/>
    <lineage>
        <taxon>Bacteria</taxon>
        <taxon>Bacillati</taxon>
        <taxon>Bacillota</taxon>
        <taxon>Clostridia</taxon>
        <taxon>Eubacteriales</taxon>
        <taxon>Desulfitobacteriaceae</taxon>
        <taxon>Desulfosporosinus</taxon>
    </lineage>
</organism>
<name>A0A1G8KT70_9FIRM</name>
<gene>
    <name evidence="1" type="ORF">SAMN05443529_1411</name>
</gene>
<feature type="non-terminal residue" evidence="1">
    <location>
        <position position="1"/>
    </location>
</feature>
<proteinExistence type="predicted"/>